<proteinExistence type="predicted"/>
<gene>
    <name evidence="1" type="ORF">COU08_02750</name>
</gene>
<reference evidence="2" key="1">
    <citation type="submission" date="2017-09" db="EMBL/GenBank/DDBJ databases">
        <title>Depth-based differentiation of microbial function through sediment-hosted aquifers and enrichment of novel symbionts in the deep terrestrial subsurface.</title>
        <authorList>
            <person name="Probst A.J."/>
            <person name="Ladd B."/>
            <person name="Jarett J.K."/>
            <person name="Geller-Mcgrath D.E."/>
            <person name="Sieber C.M.K."/>
            <person name="Emerson J.B."/>
            <person name="Anantharaman K."/>
            <person name="Thomas B.C."/>
            <person name="Malmstrom R."/>
            <person name="Stieglmeier M."/>
            <person name="Klingl A."/>
            <person name="Woyke T."/>
            <person name="Ryan C.M."/>
            <person name="Banfield J.F."/>
        </authorList>
    </citation>
    <scope>NUCLEOTIDE SEQUENCE [LARGE SCALE GENOMIC DNA]</scope>
</reference>
<evidence type="ECO:0000313" key="2">
    <source>
        <dbReference type="Proteomes" id="UP000228635"/>
    </source>
</evidence>
<organism evidence="1 2">
    <name type="scientific">Candidatus Harrisonbacteria bacterium CG10_big_fil_rev_8_21_14_0_10_42_17</name>
    <dbReference type="NCBI Taxonomy" id="1974584"/>
    <lineage>
        <taxon>Bacteria</taxon>
        <taxon>Candidatus Harrisoniibacteriota</taxon>
    </lineage>
</organism>
<sequence length="258" mass="29380">MSFEGLPTRKAENEELHERAYESIELLKDALEDEGGALLGGGFPVEKATCRLNEEAFGKSIDASEIKRDQAYVARREEGFEHGNIGEVYGELLEQVKTVALNQIWFQGRFVSMRTTKFDDYHNGVDELIIDRETFEPMAAIDTTTNPLGTKDKKDQILSKVQQGVAVKYGVALENNGIILTSHSKLPLFVVNIEPEKLVTFAEHLATDNLTEEDRTIEKETLESLLQQSELFQKMTERELRASYERIRKVLLELKEKR</sequence>
<evidence type="ECO:0000313" key="1">
    <source>
        <dbReference type="EMBL" id="PIT92400.1"/>
    </source>
</evidence>
<dbReference type="EMBL" id="PFBA01000024">
    <property type="protein sequence ID" value="PIT92400.1"/>
    <property type="molecule type" value="Genomic_DNA"/>
</dbReference>
<comment type="caution">
    <text evidence="1">The sequence shown here is derived from an EMBL/GenBank/DDBJ whole genome shotgun (WGS) entry which is preliminary data.</text>
</comment>
<accession>A0A2M6WHZ5</accession>
<name>A0A2M6WHZ5_9BACT</name>
<dbReference type="Proteomes" id="UP000228635">
    <property type="component" value="Unassembled WGS sequence"/>
</dbReference>
<protein>
    <submittedName>
        <fullName evidence="1">Uncharacterized protein</fullName>
    </submittedName>
</protein>
<dbReference type="AlphaFoldDB" id="A0A2M6WHZ5"/>